<proteinExistence type="predicted"/>
<dbReference type="PANTHER" id="PTHR37984">
    <property type="entry name" value="PROTEIN CBG26694"/>
    <property type="match status" value="1"/>
</dbReference>
<protein>
    <recommendedName>
        <fullName evidence="7">Gypsy retrotransposon integrase-like protein 1</fullName>
    </recommendedName>
</protein>
<feature type="domain" description="Integrase zinc-binding" evidence="9">
    <location>
        <begin position="184"/>
        <end position="218"/>
    </location>
</feature>
<dbReference type="InterPro" id="IPR041373">
    <property type="entry name" value="RT_RNaseH"/>
</dbReference>
<dbReference type="Proteomes" id="UP001529510">
    <property type="component" value="Unassembled WGS sequence"/>
</dbReference>
<keyword evidence="3" id="KW-0540">Nuclease</keyword>
<dbReference type="Pfam" id="PF17921">
    <property type="entry name" value="Integrase_H2C2"/>
    <property type="match status" value="1"/>
</dbReference>
<dbReference type="AlphaFoldDB" id="A0ABD0QX81"/>
<keyword evidence="4" id="KW-0255">Endonuclease</keyword>
<keyword evidence="5" id="KW-0378">Hydrolase</keyword>
<name>A0ABD0QX81_CIRMR</name>
<keyword evidence="2" id="KW-0548">Nucleotidyltransferase</keyword>
<comment type="caution">
    <text evidence="10">The sequence shown here is derived from an EMBL/GenBank/DDBJ whole genome shotgun (WGS) entry which is preliminary data.</text>
</comment>
<dbReference type="EMBL" id="JAMKFB020000006">
    <property type="protein sequence ID" value="KAL0190849.1"/>
    <property type="molecule type" value="Genomic_DNA"/>
</dbReference>
<evidence type="ECO:0000256" key="4">
    <source>
        <dbReference type="ARBA" id="ARBA00022759"/>
    </source>
</evidence>
<dbReference type="Gene3D" id="1.10.340.70">
    <property type="match status" value="1"/>
</dbReference>
<dbReference type="GO" id="GO:0016787">
    <property type="term" value="F:hydrolase activity"/>
    <property type="evidence" value="ECO:0007669"/>
    <property type="project" value="UniProtKB-KW"/>
</dbReference>
<sequence>LACDASRSLSKAETNYAQIEREALGIVFGVRKFYQYIFGRKFTLLIDHHPLTAIFGPYHGIPSLAASRMQRWALLLSAHTYDIKYRKSELHGNADGLSRLPLADQVKEAKVAEIFYFSQVEWAPVTAAQVRKGTQNDPVLSKVMDFVMTGKGENDDVLLKPYITRRHELSVQSGCLLWGRRVIIPPALRKPVLKQLHAGHCGMVRMKEIARSYFWWPGEDGKLNKRQEHVQHVKAYAMYPNWHRCTHGNIQRNRGTAFTLILQAQSKIKCFWLSWMHT</sequence>
<dbReference type="GO" id="GO:0004519">
    <property type="term" value="F:endonuclease activity"/>
    <property type="evidence" value="ECO:0007669"/>
    <property type="project" value="UniProtKB-KW"/>
</dbReference>
<evidence type="ECO:0000313" key="11">
    <source>
        <dbReference type="Proteomes" id="UP001529510"/>
    </source>
</evidence>
<dbReference type="InterPro" id="IPR050951">
    <property type="entry name" value="Retrovirus_Pol_polyprotein"/>
</dbReference>
<dbReference type="PANTHER" id="PTHR37984:SF13">
    <property type="entry name" value="RIBONUCLEASE H"/>
    <property type="match status" value="1"/>
</dbReference>
<feature type="domain" description="Reverse transcriptase RNase H-like" evidence="8">
    <location>
        <begin position="5"/>
        <end position="77"/>
    </location>
</feature>
<evidence type="ECO:0000313" key="10">
    <source>
        <dbReference type="EMBL" id="KAL0190849.1"/>
    </source>
</evidence>
<dbReference type="InterPro" id="IPR043502">
    <property type="entry name" value="DNA/RNA_pol_sf"/>
</dbReference>
<gene>
    <name evidence="10" type="ORF">M9458_013547</name>
</gene>
<dbReference type="GO" id="GO:0003964">
    <property type="term" value="F:RNA-directed DNA polymerase activity"/>
    <property type="evidence" value="ECO:0007669"/>
    <property type="project" value="UniProtKB-KW"/>
</dbReference>
<dbReference type="CDD" id="cd09274">
    <property type="entry name" value="RNase_HI_RT_Ty3"/>
    <property type="match status" value="1"/>
</dbReference>
<evidence type="ECO:0000256" key="2">
    <source>
        <dbReference type="ARBA" id="ARBA00022695"/>
    </source>
</evidence>
<keyword evidence="1" id="KW-0808">Transferase</keyword>
<evidence type="ECO:0000256" key="1">
    <source>
        <dbReference type="ARBA" id="ARBA00022679"/>
    </source>
</evidence>
<keyword evidence="6" id="KW-0695">RNA-directed DNA polymerase</keyword>
<evidence type="ECO:0000256" key="5">
    <source>
        <dbReference type="ARBA" id="ARBA00022801"/>
    </source>
</evidence>
<keyword evidence="11" id="KW-1185">Reference proteome</keyword>
<organism evidence="10 11">
    <name type="scientific">Cirrhinus mrigala</name>
    <name type="common">Mrigala</name>
    <dbReference type="NCBI Taxonomy" id="683832"/>
    <lineage>
        <taxon>Eukaryota</taxon>
        <taxon>Metazoa</taxon>
        <taxon>Chordata</taxon>
        <taxon>Craniata</taxon>
        <taxon>Vertebrata</taxon>
        <taxon>Euteleostomi</taxon>
        <taxon>Actinopterygii</taxon>
        <taxon>Neopterygii</taxon>
        <taxon>Teleostei</taxon>
        <taxon>Ostariophysi</taxon>
        <taxon>Cypriniformes</taxon>
        <taxon>Cyprinidae</taxon>
        <taxon>Labeoninae</taxon>
        <taxon>Labeonini</taxon>
        <taxon>Cirrhinus</taxon>
    </lineage>
</organism>
<accession>A0ABD0QX81</accession>
<evidence type="ECO:0000256" key="6">
    <source>
        <dbReference type="ARBA" id="ARBA00022918"/>
    </source>
</evidence>
<evidence type="ECO:0000259" key="8">
    <source>
        <dbReference type="Pfam" id="PF17917"/>
    </source>
</evidence>
<evidence type="ECO:0000259" key="9">
    <source>
        <dbReference type="Pfam" id="PF17921"/>
    </source>
</evidence>
<evidence type="ECO:0000256" key="7">
    <source>
        <dbReference type="ARBA" id="ARBA00039658"/>
    </source>
</evidence>
<dbReference type="SUPFAM" id="SSF56672">
    <property type="entry name" value="DNA/RNA polymerases"/>
    <property type="match status" value="1"/>
</dbReference>
<evidence type="ECO:0000256" key="3">
    <source>
        <dbReference type="ARBA" id="ARBA00022722"/>
    </source>
</evidence>
<reference evidence="10 11" key="1">
    <citation type="submission" date="2024-05" db="EMBL/GenBank/DDBJ databases">
        <title>Genome sequencing and assembly of Indian major carp, Cirrhinus mrigala (Hamilton, 1822).</title>
        <authorList>
            <person name="Mohindra V."/>
            <person name="Chowdhury L.M."/>
            <person name="Lal K."/>
            <person name="Jena J.K."/>
        </authorList>
    </citation>
    <scope>NUCLEOTIDE SEQUENCE [LARGE SCALE GENOMIC DNA]</scope>
    <source>
        <strain evidence="10">CM1030</strain>
        <tissue evidence="10">Blood</tissue>
    </source>
</reference>
<dbReference type="Pfam" id="PF17917">
    <property type="entry name" value="RT_RNaseH"/>
    <property type="match status" value="1"/>
</dbReference>
<feature type="non-terminal residue" evidence="10">
    <location>
        <position position="1"/>
    </location>
</feature>
<feature type="non-terminal residue" evidence="10">
    <location>
        <position position="278"/>
    </location>
</feature>
<dbReference type="InterPro" id="IPR041588">
    <property type="entry name" value="Integrase_H2C2"/>
</dbReference>